<feature type="compositionally biased region" description="Polar residues" evidence="2">
    <location>
        <begin position="2627"/>
        <end position="2636"/>
    </location>
</feature>
<evidence type="ECO:0000256" key="1">
    <source>
        <dbReference type="SAM" id="Coils"/>
    </source>
</evidence>
<accession>A0A5C3NIP2</accession>
<organism evidence="6 7">
    <name type="scientific">Heliocybe sulcata</name>
    <dbReference type="NCBI Taxonomy" id="5364"/>
    <lineage>
        <taxon>Eukaryota</taxon>
        <taxon>Fungi</taxon>
        <taxon>Dikarya</taxon>
        <taxon>Basidiomycota</taxon>
        <taxon>Agaricomycotina</taxon>
        <taxon>Agaricomycetes</taxon>
        <taxon>Gloeophyllales</taxon>
        <taxon>Gloeophyllaceae</taxon>
        <taxon>Heliocybe</taxon>
    </lineage>
</organism>
<feature type="compositionally biased region" description="Polar residues" evidence="2">
    <location>
        <begin position="374"/>
        <end position="386"/>
    </location>
</feature>
<keyword evidence="7" id="KW-1185">Reference proteome</keyword>
<feature type="region of interest" description="Disordered" evidence="2">
    <location>
        <begin position="2757"/>
        <end position="2876"/>
    </location>
</feature>
<evidence type="ECO:0000259" key="4">
    <source>
        <dbReference type="SMART" id="SM01215"/>
    </source>
</evidence>
<dbReference type="Proteomes" id="UP000305948">
    <property type="component" value="Unassembled WGS sequence"/>
</dbReference>
<evidence type="ECO:0000313" key="6">
    <source>
        <dbReference type="EMBL" id="TFK55958.1"/>
    </source>
</evidence>
<evidence type="ECO:0000256" key="2">
    <source>
        <dbReference type="SAM" id="MobiDB-lite"/>
    </source>
</evidence>
<gene>
    <name evidence="6" type="ORF">OE88DRAFT_1731595</name>
</gene>
<keyword evidence="1" id="KW-0175">Coiled coil</keyword>
<dbReference type="InterPro" id="IPR019441">
    <property type="entry name" value="FMP27/BLTP2/Hobbit_GFWDK_RBG"/>
</dbReference>
<dbReference type="OrthoDB" id="1562405at2759"/>
<evidence type="ECO:0000259" key="3">
    <source>
        <dbReference type="SMART" id="SM01214"/>
    </source>
</evidence>
<protein>
    <recommendedName>
        <fullName evidence="8">FMP27 GFWDK domain-containing protein</fullName>
    </recommendedName>
</protein>
<evidence type="ECO:0008006" key="8">
    <source>
        <dbReference type="Google" id="ProtNLM"/>
    </source>
</evidence>
<dbReference type="PANTHER" id="PTHR15678">
    <property type="entry name" value="ANTIGEN MLAA-22-RELATED"/>
    <property type="match status" value="1"/>
</dbReference>
<reference evidence="6 7" key="1">
    <citation type="journal article" date="2019" name="Nat. Ecol. Evol.">
        <title>Megaphylogeny resolves global patterns of mushroom evolution.</title>
        <authorList>
            <person name="Varga T."/>
            <person name="Krizsan K."/>
            <person name="Foldi C."/>
            <person name="Dima B."/>
            <person name="Sanchez-Garcia M."/>
            <person name="Sanchez-Ramirez S."/>
            <person name="Szollosi G.J."/>
            <person name="Szarkandi J.G."/>
            <person name="Papp V."/>
            <person name="Albert L."/>
            <person name="Andreopoulos W."/>
            <person name="Angelini C."/>
            <person name="Antonin V."/>
            <person name="Barry K.W."/>
            <person name="Bougher N.L."/>
            <person name="Buchanan P."/>
            <person name="Buyck B."/>
            <person name="Bense V."/>
            <person name="Catcheside P."/>
            <person name="Chovatia M."/>
            <person name="Cooper J."/>
            <person name="Damon W."/>
            <person name="Desjardin D."/>
            <person name="Finy P."/>
            <person name="Geml J."/>
            <person name="Haridas S."/>
            <person name="Hughes K."/>
            <person name="Justo A."/>
            <person name="Karasinski D."/>
            <person name="Kautmanova I."/>
            <person name="Kiss B."/>
            <person name="Kocsube S."/>
            <person name="Kotiranta H."/>
            <person name="LaButti K.M."/>
            <person name="Lechner B.E."/>
            <person name="Liimatainen K."/>
            <person name="Lipzen A."/>
            <person name="Lukacs Z."/>
            <person name="Mihaltcheva S."/>
            <person name="Morgado L.N."/>
            <person name="Niskanen T."/>
            <person name="Noordeloos M.E."/>
            <person name="Ohm R.A."/>
            <person name="Ortiz-Santana B."/>
            <person name="Ovrebo C."/>
            <person name="Racz N."/>
            <person name="Riley R."/>
            <person name="Savchenko A."/>
            <person name="Shiryaev A."/>
            <person name="Soop K."/>
            <person name="Spirin V."/>
            <person name="Szebenyi C."/>
            <person name="Tomsovsky M."/>
            <person name="Tulloss R.E."/>
            <person name="Uehling J."/>
            <person name="Grigoriev I.V."/>
            <person name="Vagvolgyi C."/>
            <person name="Papp T."/>
            <person name="Martin F.M."/>
            <person name="Miettinen O."/>
            <person name="Hibbett D.S."/>
            <person name="Nagy L.G."/>
        </authorList>
    </citation>
    <scope>NUCLEOTIDE SEQUENCE [LARGE SCALE GENOMIC DNA]</scope>
    <source>
        <strain evidence="6 7">OMC1185</strain>
    </source>
</reference>
<sequence>MALARAFLLDTSELPFWSYILVWLARIITFGLLLRTYVVPTVVRLCSRRVRVRSFSLLSVRGLYINAGGKKLHVERIRWSYHKPSPASAGRIAIRIEGVKVDLERSEPNAGQHETERRALRISDLAPFPVARRVWSIILRIIGYLEPTLRPLVRASFVMAMRLVIRIVPPLTHVVEFELDSAVVTFAALSGVSVVFKDATLHTSISFSQLEQVIWTERPQPTTHRRRHTRLMSVINWKDKFASSLERTWDRAWGKTQGDATISLKIKRVACFTRPWPPDMLHSLANMDGLPKGCFLNLPGTIELSCSAHFNPRKAAIESRGIGVSLNLRSLFVGINDAQVLLEKVKASGNKEELASPAEESDSFFLSPQSHVVASPTDVSPITPSSRKPWRNSLLSPTLLRRAPRTDSRPRSKHATPLDWISTLKCIDVNVSSVSLHYSASERTGGAAVTYRTVTSNLSAGLRLSDPTGNPLHRKWLGRETSSNSHIDRPVYASNFSATNLHVERLTEKTFLDVMRLLSLERVDLQVLATRWPPSLIPNTSYMAQDPNEALLAVYLKLGDLQMQDHLDALSLVLSNRARSAGHLERSSNLAADVGPVPKVLVDVETGGLCARLICTDPSEGMEPVVMQAQSDGFIASVYSEFTTLQDRLDSQDGEAAVDRISAQMTMTHSAILESTFIRLLRAPASTDTHTDVDDDTRSSSSLPILSLETLDLHGTMSSLGYITGGRGSAVHLDIPSLVTEAHLSADALSIELWQPDVISALRRVAGAVTSGAMVPSRGNSSVSPQRPLQGLVFNFTLERAVILLAGIDLNPSEELDLSRGVVLRTASGVQYCALHSQHLWKFEKLPGYSQARLQLELEDTLVSQAVTAVRSSQSVDETFAFVQIDCWDVAVRDAVATHFEFDDDPFSTTPDETFSDAREFLRIPRVQADLIMRGSVLADTPGPGEKAAEMSILVPEIRLKFHLAHLYCLLLGMQTAMSLTNAFPRKSGPRQNAGSAVKATVTIGTMQALCDLSLQQKLCARFDGVVLHSASSTVSAQLERCLLWVLNADAPRAGRDQGFWEELAGLRRLSLAVQIAPAVSPVISMDGESARLRVPYGFILADLIQGINISLKAARHLYRVASAAEYRAMEAPPAEQAKSVPDLHIRVRHLVFDAVDDPFESKLGLITRAGFVSAKVRDHREAAFALKATTIEAAESSSASAISDIDSGLRFTSKHSVSIEEAYHRLLEVHSVDYIQRYQRFKETQSEREHLSTRIVEGDAADEDFSVVPNLVEVKVYEHVPRLFSVALDNMSLRVSKPNFPLAALSDFLHSQGSCLPTDTEFALLVPLHLELSLASLRLALRDYPLPLLNVPKTEGTNSFVFAFDTDLVIAEETGTSRSVEWFDCTILRQHYGTFGASSFALRVPKTIMPVKTYASPVVRVTTDGVTDFAWGVSYQAATQEIMRVIDSMTSAPRDSSPAVGFWDKMRLVFHWQIQVIFDNEVHLHMKGSRDPYELSGHGAGFALCWQGNPRLDIGLANEDKELIQMTSDTMLVVIPNLETEYDADSSSLKQGVPPDSPSVCRGSDSKKFRKICAKFGSGVRFGLGFVLERSCGPECVSCEGSPFKRDCRLFTFKPHYEVKLERKQKVPELKSTDDSYNGFRSDFIHMSISLTSALADNATRRRIHAPYSSLHLTPKTFTHFWSWWGLFDSSLSLPIRQGRVHRYSRPQSPKFGRHMATLKYRISVERVFISHVYMEESNESWTDGVTSFVGMKALISHFHADMHQREQEMLLPGFGSRAPKVTRRKPFYAAEVVMKDLDLRAMFATFKEPLKQSVPMEKSEHGSKFQLHDKAMPTTPSAWTDDNDYVETDWVSSGNPTVHLFPTAFCPRFTYFKSAGQTPHPSYASRSKFGDEDTHTCFLGKESSVSHIQVDLARERIKELQRQVDRATSRHKVQEDDGLASTASVEAGQKMIALLEAYVAQLLSVDVETRRPTVKREQSYYMPLDTVSSSEWAEFDNVYQVHCPKIFMSNSTRDILLQYYYCSRTRRGFEYHLATRAVKFMRDQAKAGLHLNREEINDSKPKGPGASAQAAAQAFLRRLAGDDDDRTSVQMSRQPLPQPGVVDPLGGYSEGVSLRKSHFCLLLKPQVVLRSEANSNSVCVLAAVQAKLQTFAITDEANAEDPINGKILTRSYTSLTGLQTFSPASSLLVQDGCVPLEVFVDLRCESNEFDRLVPQTDATFHYDKFNRLRLRSQVSSHITNAEDSDSHLHHQTDLIQVHVPKFTVSADDQHFQAISTIITDLILFTDATHKTRLDKLETLLFRYDFTDLGQAADVVSNLQSRLRQVMETERAVEPRLRQLGTDGRIEMLKIKAHILLLAEELNLIFDAIKLAQDKYEGHSDEKSALLLRAISSEISWGMLDEKRELLAKLSLRQIDYTWLSRQDSSTENNLAIGDLQAFDGSSNAVWAEIISKHNDPSNHPLVKRGLFLLAHWVVLAPVGGITVFQDFELKLHPMRLQIDTRVGRRIMEYLWPGRKNRNKELEDVAVDEPEPMTSAEAEAAPRIAVKKGRTSLDSARPAQIAHPSLDMTRLAASSVRRLGASRSYTDLRSTASTSTQVPRMQRTNSHAPFSDTSGNSHPLGRRTSTRNNTITQRNASEEGDAALMKTRSSQKTFIKVRVDSLNLLLSVMKQDSFLCRGAHIRTRELLYRNQTWSFEDLVDQFIPSDPSWKGWVKMALQQPLVPVLPVARELFSKTQWIASKGKSYLDAQLEGTGPKKLVKSKPIGGEPSNKGLSLKQRSRTSSPARRIRRRSMKEPNMPAESMVGDRASTETASSDQHPALPASISVPDARPNSRARMISLFKRGSSRPRASAESNSSELPLTSRRRRQSFDHAQ</sequence>
<proteinExistence type="predicted"/>
<dbReference type="SMART" id="SM01214">
    <property type="entry name" value="Fmp27_GFWDK"/>
    <property type="match status" value="1"/>
</dbReference>
<feature type="region of interest" description="Disordered" evidence="2">
    <location>
        <begin position="2584"/>
        <end position="2643"/>
    </location>
</feature>
<name>A0A5C3NIP2_9AGAM</name>
<feature type="region of interest" description="Disordered" evidence="2">
    <location>
        <begin position="374"/>
        <end position="414"/>
    </location>
</feature>
<dbReference type="STRING" id="5364.A0A5C3NIP2"/>
<feature type="domain" description="FMP27 SW motif-containing RBG unit" evidence="4">
    <location>
        <begin position="1222"/>
        <end position="1326"/>
    </location>
</feature>
<feature type="domain" description="FMP27/BLTP2/Hobbit GFWDK motif-containing RBG unit" evidence="3">
    <location>
        <begin position="1344"/>
        <end position="1496"/>
    </location>
</feature>
<feature type="domain" description="FMP27 WPPW motif-containing RBG unit" evidence="5">
    <location>
        <begin position="1752"/>
        <end position="2201"/>
    </location>
</feature>
<dbReference type="Pfam" id="PF10344">
    <property type="entry name" value="Hobbit"/>
    <property type="match status" value="1"/>
</dbReference>
<feature type="coiled-coil region" evidence="1">
    <location>
        <begin position="1912"/>
        <end position="1939"/>
    </location>
</feature>
<dbReference type="InterPro" id="IPR019449">
    <property type="entry name" value="FMP27_WPPW_RBG"/>
</dbReference>
<dbReference type="SMART" id="SM01216">
    <property type="entry name" value="Fmp27_WPPW"/>
    <property type="match status" value="1"/>
</dbReference>
<evidence type="ECO:0000313" key="7">
    <source>
        <dbReference type="Proteomes" id="UP000305948"/>
    </source>
</evidence>
<dbReference type="EMBL" id="ML213504">
    <property type="protein sequence ID" value="TFK55958.1"/>
    <property type="molecule type" value="Genomic_DNA"/>
</dbReference>
<dbReference type="SMART" id="SM01215">
    <property type="entry name" value="Fmp27_SW"/>
    <property type="match status" value="1"/>
</dbReference>
<dbReference type="PANTHER" id="PTHR15678:SF6">
    <property type="entry name" value="BRIDGE-LIKE LIPID TRANSFER PROTEIN FAMILY MEMBER 2"/>
    <property type="match status" value="1"/>
</dbReference>
<dbReference type="InterPro" id="IPR045167">
    <property type="entry name" value="Hobbit"/>
</dbReference>
<dbReference type="InterPro" id="IPR019415">
    <property type="entry name" value="FMP27_SW_RBG"/>
</dbReference>
<feature type="compositionally biased region" description="Polar residues" evidence="2">
    <location>
        <begin position="2584"/>
        <end position="2618"/>
    </location>
</feature>
<evidence type="ECO:0000259" key="5">
    <source>
        <dbReference type="SMART" id="SM01216"/>
    </source>
</evidence>